<dbReference type="InterPro" id="IPR002692">
    <property type="entry name" value="S45"/>
</dbReference>
<accession>A0ABS4ZBE5</accession>
<sequence length="848" mass="92204">MRRLPRWLLFPAIVVVLALVVLPFLAVSAVRESSPTTTGELTLPGLTAPVEVLRDGSGVPHVYADNPEDLFEAQGFVAAQDRFFEMDFRRHLAAGRLAELFGESQVSTDAYVRTLGWRRVAEEELRLQSSSTRRYLDAYAAGVNSYLRERSPAELSLEYRLLGLQGLRTAPEDWTAADSLSWLKVMAWQLGSNLDAEASRGQLSALLGPEKTAVLFPEHPLEGYDPILDRGTVRQGLFDPRAGAVSRRPAPAGLTAAELRSGGPALTEAAQVDRVLPEVLGTADGAGGIGSNSFVVAGSRTASGRALLANDPHLATSIPSTFAQVGLHCRTVSKACPFDVSGFSLAAVPGVVIGHNATIAWGMTTSYADVQDLYLEQVQGDTVRRGDAYEPLELRTEEIRVRGEEQPRALRIRSSRHGPLLSDVSAELQRMGAQRGQSGGSGYAVAVGWVGSTPGRTMDALMALNRARDFAQFRSALSLLSAPSQNVVYADTAGNIGYQLPGDLPVRGRGDGRTPSPGWDERYDWTGRIPFAELPYTYNPPSGYLVAANQPVIGRQYPYPVGSEYSYGWRSQEIRDRLDEAPPLTLDAAEQIFYDETVRPAAQLVPALLRVKVADPWVAEGQRTLVGWDYSASADSAPAAFYNVVVHNLLELTFRDELPQDHWPHGGDRWYAVVDALLADPDNAWWDDVTTERVERRDDILLAAMTAARSEITSLMSRDPAGWTWGHLHQVRLESLTLGQSGIAPVEALFNRGRYPVGGGPGVVNAQGYDDLGGYAVTTAPTMRMLVDLGALDDSRWVNQSGVSGHAFDEHYDDQTALWATNRTLPFRSSRSAVESATAERLELVPGG</sequence>
<evidence type="ECO:0000313" key="4">
    <source>
        <dbReference type="EMBL" id="MBP2418032.1"/>
    </source>
</evidence>
<keyword evidence="2 4" id="KW-0378">Hydrolase</keyword>
<evidence type="ECO:0000256" key="1">
    <source>
        <dbReference type="ARBA" id="ARBA00006586"/>
    </source>
</evidence>
<dbReference type="InterPro" id="IPR014395">
    <property type="entry name" value="Pen/GL7ACA/AHL_acylase"/>
</dbReference>
<dbReference type="InterPro" id="IPR043146">
    <property type="entry name" value="Penicillin_amidase_N_B-knob"/>
</dbReference>
<dbReference type="SUPFAM" id="SSF56235">
    <property type="entry name" value="N-terminal nucleophile aminohydrolases (Ntn hydrolases)"/>
    <property type="match status" value="1"/>
</dbReference>
<dbReference type="InterPro" id="IPR029055">
    <property type="entry name" value="Ntn_hydrolases_N"/>
</dbReference>
<dbReference type="Proteomes" id="UP000758168">
    <property type="component" value="Unassembled WGS sequence"/>
</dbReference>
<dbReference type="EC" id="3.5.1.11" evidence="4"/>
<keyword evidence="3" id="KW-0865">Zymogen</keyword>
<comment type="caution">
    <text evidence="4">The sequence shown here is derived from an EMBL/GenBank/DDBJ whole genome shotgun (WGS) entry which is preliminary data.</text>
</comment>
<evidence type="ECO:0000256" key="3">
    <source>
        <dbReference type="ARBA" id="ARBA00023145"/>
    </source>
</evidence>
<name>A0ABS4ZBE5_9ACTN</name>
<dbReference type="PANTHER" id="PTHR34218:SF4">
    <property type="entry name" value="ACYL-HOMOSERINE LACTONE ACYLASE QUIP"/>
    <property type="match status" value="1"/>
</dbReference>
<dbReference type="GO" id="GO:0008953">
    <property type="term" value="F:penicillin amidase activity"/>
    <property type="evidence" value="ECO:0007669"/>
    <property type="project" value="UniProtKB-EC"/>
</dbReference>
<dbReference type="PANTHER" id="PTHR34218">
    <property type="entry name" value="PEPTIDASE S45 PENICILLIN AMIDASE"/>
    <property type="match status" value="1"/>
</dbReference>
<organism evidence="4 5">
    <name type="scientific">Microlunatus capsulatus</name>
    <dbReference type="NCBI Taxonomy" id="99117"/>
    <lineage>
        <taxon>Bacteria</taxon>
        <taxon>Bacillati</taxon>
        <taxon>Actinomycetota</taxon>
        <taxon>Actinomycetes</taxon>
        <taxon>Propionibacteriales</taxon>
        <taxon>Propionibacteriaceae</taxon>
        <taxon>Microlunatus</taxon>
    </lineage>
</organism>
<reference evidence="4 5" key="1">
    <citation type="submission" date="2021-03" db="EMBL/GenBank/DDBJ databases">
        <title>Sequencing the genomes of 1000 actinobacteria strains.</title>
        <authorList>
            <person name="Klenk H.-P."/>
        </authorList>
    </citation>
    <scope>NUCLEOTIDE SEQUENCE [LARGE SCALE GENOMIC DNA]</scope>
    <source>
        <strain evidence="4 5">DSM 12936</strain>
    </source>
</reference>
<dbReference type="RefSeq" id="WP_210057231.1">
    <property type="nucleotide sequence ID" value="NZ_BAAAMH010000010.1"/>
</dbReference>
<gene>
    <name evidence="4" type="ORF">JOF54_002954</name>
</gene>
<dbReference type="Pfam" id="PF01804">
    <property type="entry name" value="Penicil_amidase"/>
    <property type="match status" value="1"/>
</dbReference>
<dbReference type="EMBL" id="JAGIOB010000001">
    <property type="protein sequence ID" value="MBP2418032.1"/>
    <property type="molecule type" value="Genomic_DNA"/>
</dbReference>
<dbReference type="Gene3D" id="2.30.120.10">
    <property type="match status" value="1"/>
</dbReference>
<dbReference type="CDD" id="cd03747">
    <property type="entry name" value="Ntn_PGA_like"/>
    <property type="match status" value="1"/>
</dbReference>
<keyword evidence="5" id="KW-1185">Reference proteome</keyword>
<dbReference type="Gene3D" id="1.10.439.10">
    <property type="entry name" value="Penicillin Amidohydrolase, domain 1"/>
    <property type="match status" value="1"/>
</dbReference>
<dbReference type="Gene3D" id="3.60.20.10">
    <property type="entry name" value="Glutamine Phosphoribosylpyrophosphate, subunit 1, domain 1"/>
    <property type="match status" value="1"/>
</dbReference>
<evidence type="ECO:0000313" key="5">
    <source>
        <dbReference type="Proteomes" id="UP000758168"/>
    </source>
</evidence>
<proteinExistence type="inferred from homology"/>
<protein>
    <submittedName>
        <fullName evidence="4">Penicillin amidase</fullName>
        <ecNumber evidence="4">3.5.1.11</ecNumber>
    </submittedName>
</protein>
<dbReference type="InterPro" id="IPR023343">
    <property type="entry name" value="Penicillin_amidase_dom1"/>
</dbReference>
<dbReference type="PIRSF" id="PIRSF001227">
    <property type="entry name" value="Pen_acylase"/>
    <property type="match status" value="1"/>
</dbReference>
<comment type="similarity">
    <text evidence="1">Belongs to the peptidase S45 family.</text>
</comment>
<dbReference type="InterPro" id="IPR043147">
    <property type="entry name" value="Penicillin_amidase_A-knob"/>
</dbReference>
<evidence type="ECO:0000256" key="2">
    <source>
        <dbReference type="ARBA" id="ARBA00022801"/>
    </source>
</evidence>
<dbReference type="Gene3D" id="1.10.1400.10">
    <property type="match status" value="1"/>
</dbReference>